<dbReference type="PANTHER" id="PTHR46422:SF6">
    <property type="entry name" value="SERINE_THREONINE-PROTEIN PHOSPHATASE BSL1"/>
    <property type="match status" value="1"/>
</dbReference>
<organism evidence="1 2">
    <name type="scientific">Kingdonia uniflora</name>
    <dbReference type="NCBI Taxonomy" id="39325"/>
    <lineage>
        <taxon>Eukaryota</taxon>
        <taxon>Viridiplantae</taxon>
        <taxon>Streptophyta</taxon>
        <taxon>Embryophyta</taxon>
        <taxon>Tracheophyta</taxon>
        <taxon>Spermatophyta</taxon>
        <taxon>Magnoliopsida</taxon>
        <taxon>Ranunculales</taxon>
        <taxon>Circaeasteraceae</taxon>
        <taxon>Kingdonia</taxon>
    </lineage>
</organism>
<accession>A0A7J7KZU3</accession>
<protein>
    <submittedName>
        <fullName evidence="1">Uncharacterized protein</fullName>
    </submittedName>
</protein>
<comment type="caution">
    <text evidence="1">The sequence shown here is derived from an EMBL/GenBank/DDBJ whole genome shotgun (WGS) entry which is preliminary data.</text>
</comment>
<evidence type="ECO:0000313" key="1">
    <source>
        <dbReference type="EMBL" id="KAF6135891.1"/>
    </source>
</evidence>
<dbReference type="Proteomes" id="UP000541444">
    <property type="component" value="Unassembled WGS sequence"/>
</dbReference>
<dbReference type="EMBL" id="JACGCM010002768">
    <property type="protein sequence ID" value="KAF6135891.1"/>
    <property type="molecule type" value="Genomic_DNA"/>
</dbReference>
<proteinExistence type="predicted"/>
<keyword evidence="2" id="KW-1185">Reference proteome</keyword>
<reference evidence="1 2" key="1">
    <citation type="journal article" date="2020" name="IScience">
        <title>Genome Sequencing of the Endangered Kingdonia uniflora (Circaeasteraceae, Ranunculales) Reveals Potential Mechanisms of Evolutionary Specialization.</title>
        <authorList>
            <person name="Sun Y."/>
            <person name="Deng T."/>
            <person name="Zhang A."/>
            <person name="Moore M.J."/>
            <person name="Landis J.B."/>
            <person name="Lin N."/>
            <person name="Zhang H."/>
            <person name="Zhang X."/>
            <person name="Huang J."/>
            <person name="Zhang X."/>
            <person name="Sun H."/>
            <person name="Wang H."/>
        </authorList>
    </citation>
    <scope>NUCLEOTIDE SEQUENCE [LARGE SCALE GENOMIC DNA]</scope>
    <source>
        <strain evidence="1">TB1705</strain>
        <tissue evidence="1">Leaf</tissue>
    </source>
</reference>
<gene>
    <name evidence="1" type="ORF">GIB67_006783</name>
</gene>
<name>A0A7J7KZU3_9MAGN</name>
<dbReference type="OrthoDB" id="1692020at2759"/>
<dbReference type="AlphaFoldDB" id="A0A7J7KZU3"/>
<sequence>MTTRTPIKLTQGERLKLVKESTALLVELNNMMSKQFEVILAELCTLENFDGDGRFFDAIEDEVEMGEKKIVEKARLEARVVTENSKKFVEDGLEMKHLEKTTERGMPRPHTNLIVTQHRFYPIDWDKPPIFDESQEEVITLKFIDSFWQEFENRPSTVIYKFLGNTNSASHRLFGNKIVCRSTGKIISSPSWQVFVGARLHVTGGALRGGRAIDGEVLDTAAGVWLDRNGIVTSSKSKASVEFDAPLELMRRCRHASASVGVRIYIYGGLKGGSIS</sequence>
<evidence type="ECO:0000313" key="2">
    <source>
        <dbReference type="Proteomes" id="UP000541444"/>
    </source>
</evidence>
<dbReference type="PANTHER" id="PTHR46422">
    <property type="entry name" value="SERINE/THREONINE-PROTEIN PHOSPHATASE BSL3"/>
    <property type="match status" value="1"/>
</dbReference>